<dbReference type="PANTHER" id="PTHR34595:SF7">
    <property type="entry name" value="SLL1039 PROTEIN"/>
    <property type="match status" value="1"/>
</dbReference>
<protein>
    <submittedName>
        <fullName evidence="3">Circularly permuted type 2 ATP-grasp protein</fullName>
    </submittedName>
</protein>
<dbReference type="Pfam" id="PF14403">
    <property type="entry name" value="CP_ATPgrasp_2"/>
    <property type="match status" value="1"/>
</dbReference>
<evidence type="ECO:0000256" key="1">
    <source>
        <dbReference type="SAM" id="MobiDB-lite"/>
    </source>
</evidence>
<dbReference type="EMBL" id="JADKMY010000001">
    <property type="protein sequence ID" value="MBF4552922.1"/>
    <property type="molecule type" value="Genomic_DNA"/>
</dbReference>
<dbReference type="SUPFAM" id="SSF56059">
    <property type="entry name" value="Glutathione synthetase ATP-binding domain-like"/>
    <property type="match status" value="1"/>
</dbReference>
<evidence type="ECO:0000313" key="3">
    <source>
        <dbReference type="EMBL" id="MBF4552922.1"/>
    </source>
</evidence>
<evidence type="ECO:0000259" key="2">
    <source>
        <dbReference type="Pfam" id="PF14403"/>
    </source>
</evidence>
<feature type="compositionally biased region" description="Polar residues" evidence="1">
    <location>
        <begin position="33"/>
        <end position="45"/>
    </location>
</feature>
<dbReference type="Gene3D" id="3.30.1490.270">
    <property type="match status" value="1"/>
</dbReference>
<proteinExistence type="predicted"/>
<dbReference type="Proteomes" id="UP000635902">
    <property type="component" value="Unassembled WGS sequence"/>
</dbReference>
<feature type="region of interest" description="Disordered" evidence="1">
    <location>
        <begin position="1"/>
        <end position="55"/>
    </location>
</feature>
<organism evidence="3 4">
    <name type="scientific">Corynebacterium suicordis DSM 45110</name>
    <dbReference type="NCBI Taxonomy" id="1121369"/>
    <lineage>
        <taxon>Bacteria</taxon>
        <taxon>Bacillati</taxon>
        <taxon>Actinomycetota</taxon>
        <taxon>Actinomycetes</taxon>
        <taxon>Mycobacteriales</taxon>
        <taxon>Corynebacteriaceae</taxon>
        <taxon>Corynebacterium</taxon>
    </lineage>
</organism>
<dbReference type="RefSeq" id="WP_194555789.1">
    <property type="nucleotide sequence ID" value="NZ_JADKMY010000001.1"/>
</dbReference>
<reference evidence="3 4" key="1">
    <citation type="submission" date="2020-10" db="EMBL/GenBank/DDBJ databases">
        <title>Novel species in genus Corynebacterium.</title>
        <authorList>
            <person name="Zhang G."/>
        </authorList>
    </citation>
    <scope>NUCLEOTIDE SEQUENCE [LARGE SCALE GENOMIC DNA]</scope>
    <source>
        <strain evidence="3 4">DSM 45110</strain>
    </source>
</reference>
<dbReference type="Gene3D" id="3.40.50.11290">
    <property type="match status" value="1"/>
</dbReference>
<dbReference type="PANTHER" id="PTHR34595">
    <property type="entry name" value="BLR5612 PROTEIN"/>
    <property type="match status" value="1"/>
</dbReference>
<dbReference type="InterPro" id="IPR025841">
    <property type="entry name" value="CP_ATPgrasp_2"/>
</dbReference>
<keyword evidence="4" id="KW-1185">Reference proteome</keyword>
<gene>
    <name evidence="3" type="ORF">IRY30_02345</name>
</gene>
<feature type="domain" description="Circularly permuted ATP-grasp type 2" evidence="2">
    <location>
        <begin position="139"/>
        <end position="507"/>
    </location>
</feature>
<dbReference type="InterPro" id="IPR051680">
    <property type="entry name" value="ATP-dep_Glu-Cys_Ligase-2"/>
</dbReference>
<accession>A0ABR9ZHS3</accession>
<comment type="caution">
    <text evidence="3">The sequence shown here is derived from an EMBL/GenBank/DDBJ whole genome shotgun (WGS) entry which is preliminary data.</text>
</comment>
<sequence>MYSTNDTDPAQLPGVAESALADQQEKPNDAPSPLTQVEFSESTLPTHDPDADMTPAKDAQLFNAYDPDSPTAMLWDEALFTDGTPRPRYVFAMEKLAEIGLQELEKRNEKIVELERQEGITFRVTGEEEAQVFPMDFIPRIISEETWAFLSAGLEQRAKALNAFLDDVYGPKKIVAAGIIEEEDLQRAPDYNDDGYLQPLGSVRAQVCGMDLVCTDEGRWFVLEDNLRVPSGITFSHSMRKIQTELFGEVMDGYDVHDPADAFPMIRETMAASVPRNAKDPQNPQMALVSIGDSDSAWFEHRRIAELIGVPVVTPPQLAVIDGYLHYQDEQGQQHPLDTLYARIEKEQLFSAEGFNGEVLGDGLQDALAGERLIFANAFGNGVGDDKAIYAFVPQMIRFYLGEEPLLDQVPTCLCHKPGEVDAVLERLDEVVVKPVDGYGGNGITIGPECSEEALQERARELKANPERYIAQDVVRLSTLPTYGTDTSGNSTIHPRHVDLRAFVHVRPAQPNGSSAGHAGDNGNVAGVASDTKDAVDAKNLTAHTVPAGLTRTAAAGSLIVNTSRGGGGKDTWILKQSTDFAENIPAAGALAEEGDANSQGAQQ</sequence>
<evidence type="ECO:0000313" key="4">
    <source>
        <dbReference type="Proteomes" id="UP000635902"/>
    </source>
</evidence>
<name>A0ABR9ZHS3_9CORY</name>